<evidence type="ECO:0000313" key="7">
    <source>
        <dbReference type="EMBL" id="AQS51549.1"/>
    </source>
</evidence>
<dbReference type="GO" id="GO:0070043">
    <property type="term" value="F:rRNA (guanine-N7-)-methyltransferase activity"/>
    <property type="evidence" value="ECO:0007669"/>
    <property type="project" value="UniProtKB-UniRule"/>
</dbReference>
<dbReference type="SUPFAM" id="SSF53335">
    <property type="entry name" value="S-adenosyl-L-methionine-dependent methyltransferases"/>
    <property type="match status" value="1"/>
</dbReference>
<dbReference type="NCBIfam" id="TIGR00138">
    <property type="entry name" value="rsmG_gidB"/>
    <property type="match status" value="1"/>
</dbReference>
<gene>
    <name evidence="6" type="primary">rsmG</name>
    <name evidence="7" type="ORF">PAEH1_08225</name>
</gene>
<keyword evidence="5 6" id="KW-0949">S-adenosyl-L-methionine</keyword>
<evidence type="ECO:0000256" key="5">
    <source>
        <dbReference type="ARBA" id="ARBA00022691"/>
    </source>
</evidence>
<keyword evidence="2 6" id="KW-0698">rRNA processing</keyword>
<feature type="binding site" evidence="6">
    <location>
        <position position="87"/>
    </location>
    <ligand>
        <name>S-adenosyl-L-methionine</name>
        <dbReference type="ChEBI" id="CHEBI:59789"/>
    </ligand>
</feature>
<evidence type="ECO:0000256" key="4">
    <source>
        <dbReference type="ARBA" id="ARBA00022679"/>
    </source>
</evidence>
<comment type="similarity">
    <text evidence="6">Belongs to the methyltransferase superfamily. RNA methyltransferase RsmG family.</text>
</comment>
<feature type="binding site" evidence="6">
    <location>
        <position position="92"/>
    </location>
    <ligand>
        <name>S-adenosyl-L-methionine</name>
        <dbReference type="ChEBI" id="CHEBI:59789"/>
    </ligand>
</feature>
<evidence type="ECO:0000256" key="3">
    <source>
        <dbReference type="ARBA" id="ARBA00022603"/>
    </source>
</evidence>
<comment type="caution">
    <text evidence="6">Lacks conserved residue(s) required for the propagation of feature annotation.</text>
</comment>
<evidence type="ECO:0000256" key="1">
    <source>
        <dbReference type="ARBA" id="ARBA00022490"/>
    </source>
</evidence>
<comment type="catalytic activity">
    <reaction evidence="6">
        <text>guanosine(527) in 16S rRNA + S-adenosyl-L-methionine = N(7)-methylguanosine(527) in 16S rRNA + S-adenosyl-L-homocysteine</text>
        <dbReference type="Rhea" id="RHEA:42732"/>
        <dbReference type="Rhea" id="RHEA-COMP:10209"/>
        <dbReference type="Rhea" id="RHEA-COMP:10210"/>
        <dbReference type="ChEBI" id="CHEBI:57856"/>
        <dbReference type="ChEBI" id="CHEBI:59789"/>
        <dbReference type="ChEBI" id="CHEBI:74269"/>
        <dbReference type="ChEBI" id="CHEBI:74480"/>
        <dbReference type="EC" id="2.1.1.170"/>
    </reaction>
</comment>
<keyword evidence="4 6" id="KW-0808">Transferase</keyword>
<dbReference type="EMBL" id="CP019697">
    <property type="protein sequence ID" value="AQS51549.1"/>
    <property type="molecule type" value="Genomic_DNA"/>
</dbReference>
<sequence length="222" mass="24693">MDLNSYRQRLVNAAQALGVELTSTQVEVLLKYLQQMQRWNKTYNLTALRDPELMLVQHIFDSLAVVPAIQALAQAKADSALTIVDVGSGGGLPGVVLATACSTWNIHCIDAVEKKMAFVRQMAAVLTLPNLKAHHIRIEQAESFNADIIISRAFASLVDFVNLSEKHLAEQGQIIAMKAKYPEEEILDLESKTDWHVESILELTVPELNAERCLVYLKKGRV</sequence>
<dbReference type="GO" id="GO:0005829">
    <property type="term" value="C:cytosol"/>
    <property type="evidence" value="ECO:0007669"/>
    <property type="project" value="TreeGrafter"/>
</dbReference>
<accession>A0A1U9K0S9</accession>
<comment type="subcellular location">
    <subcellularLocation>
        <location evidence="6">Cytoplasm</location>
    </subcellularLocation>
</comment>
<dbReference type="STRING" id="643674.PAEH1_08225"/>
<dbReference type="Pfam" id="PF02527">
    <property type="entry name" value="GidB"/>
    <property type="match status" value="1"/>
</dbReference>
<dbReference type="PANTHER" id="PTHR31760">
    <property type="entry name" value="S-ADENOSYL-L-METHIONINE-DEPENDENT METHYLTRANSFERASES SUPERFAMILY PROTEIN"/>
    <property type="match status" value="1"/>
</dbReference>
<keyword evidence="1 6" id="KW-0963">Cytoplasm</keyword>
<dbReference type="KEGG" id="phn:PAEH1_08225"/>
<dbReference type="PIRSF" id="PIRSF003078">
    <property type="entry name" value="GidB"/>
    <property type="match status" value="1"/>
</dbReference>
<dbReference type="EC" id="2.1.1.170" evidence="6"/>
<dbReference type="PANTHER" id="PTHR31760:SF0">
    <property type="entry name" value="S-ADENOSYL-L-METHIONINE-DEPENDENT METHYLTRANSFERASES SUPERFAMILY PROTEIN"/>
    <property type="match status" value="1"/>
</dbReference>
<reference evidence="7 8" key="1">
    <citation type="submission" date="2017-01" db="EMBL/GenBank/DDBJ databases">
        <title>Complete Genome Sequence of Paenalcaligenes hominis, Isolated from a paraplegic Patient with neurogenic bladder.</title>
        <authorList>
            <person name="Mukhopadhyay R."/>
            <person name="Joaquin J."/>
            <person name="Hogue R."/>
            <person name="Kilaru A."/>
            <person name="Jospin G."/>
            <person name="Mars K."/>
            <person name="Eisen J.A."/>
            <person name="Chaturvedi V."/>
        </authorList>
    </citation>
    <scope>NUCLEOTIDE SEQUENCE [LARGE SCALE GENOMIC DNA]</scope>
    <source>
        <strain evidence="7 8">15S00501</strain>
    </source>
</reference>
<protein>
    <recommendedName>
        <fullName evidence="6">Ribosomal RNA small subunit methyltransferase G</fullName>
        <ecNumber evidence="6">2.1.1.170</ecNumber>
    </recommendedName>
    <alternativeName>
        <fullName evidence="6">16S rRNA 7-methylguanosine methyltransferase</fullName>
        <shortName evidence="6">16S rRNA m7G methyltransferase</shortName>
    </alternativeName>
</protein>
<keyword evidence="3 6" id="KW-0489">Methyltransferase</keyword>
<name>A0A1U9K0S9_9BURK</name>
<proteinExistence type="inferred from homology"/>
<dbReference type="Gene3D" id="3.40.50.150">
    <property type="entry name" value="Vaccinia Virus protein VP39"/>
    <property type="match status" value="1"/>
</dbReference>
<comment type="function">
    <text evidence="6">Specifically methylates the N7 position of guanine in position 527 of 16S rRNA.</text>
</comment>
<dbReference type="Proteomes" id="UP000189369">
    <property type="component" value="Chromosome"/>
</dbReference>
<evidence type="ECO:0000256" key="2">
    <source>
        <dbReference type="ARBA" id="ARBA00022552"/>
    </source>
</evidence>
<feature type="binding site" evidence="6">
    <location>
        <begin position="138"/>
        <end position="139"/>
    </location>
    <ligand>
        <name>S-adenosyl-L-methionine</name>
        <dbReference type="ChEBI" id="CHEBI:59789"/>
    </ligand>
</feature>
<dbReference type="AlphaFoldDB" id="A0A1U9K0S9"/>
<dbReference type="HAMAP" id="MF_00074">
    <property type="entry name" value="16SrRNA_methyltr_G"/>
    <property type="match status" value="1"/>
</dbReference>
<evidence type="ECO:0000256" key="6">
    <source>
        <dbReference type="HAMAP-Rule" id="MF_00074"/>
    </source>
</evidence>
<organism evidence="7 8">
    <name type="scientific">Paenalcaligenes hominis</name>
    <dbReference type="NCBI Taxonomy" id="643674"/>
    <lineage>
        <taxon>Bacteria</taxon>
        <taxon>Pseudomonadati</taxon>
        <taxon>Pseudomonadota</taxon>
        <taxon>Betaproteobacteria</taxon>
        <taxon>Burkholderiales</taxon>
        <taxon>Alcaligenaceae</taxon>
        <taxon>Paenalcaligenes</taxon>
    </lineage>
</organism>
<feature type="binding site" evidence="6">
    <location>
        <position position="152"/>
    </location>
    <ligand>
        <name>S-adenosyl-L-methionine</name>
        <dbReference type="ChEBI" id="CHEBI:59789"/>
    </ligand>
</feature>
<evidence type="ECO:0000313" key="8">
    <source>
        <dbReference type="Proteomes" id="UP000189369"/>
    </source>
</evidence>
<dbReference type="InterPro" id="IPR029063">
    <property type="entry name" value="SAM-dependent_MTases_sf"/>
</dbReference>
<dbReference type="InterPro" id="IPR003682">
    <property type="entry name" value="rRNA_ssu_MeTfrase_G"/>
</dbReference>
<dbReference type="OrthoDB" id="9808773at2"/>